<protein>
    <submittedName>
        <fullName evidence="1">Uncharacterized protein</fullName>
    </submittedName>
</protein>
<keyword evidence="2" id="KW-1185">Reference proteome</keyword>
<evidence type="ECO:0000313" key="1">
    <source>
        <dbReference type="EMBL" id="MFC3455797.1"/>
    </source>
</evidence>
<name>A0ABV7PDF2_9PSEU</name>
<sequence length="96" mass="10208">MAGAGDADEVFGRAEDAAEQALAELRAVVRGILPPMLADRSLIDAPDTLAARLVVSAGAAHKHIRNIFATLDRTPDDSADRRVTAVFHYLKDVRGG</sequence>
<dbReference type="RefSeq" id="WP_378246578.1">
    <property type="nucleotide sequence ID" value="NZ_JBHRWK010000104.1"/>
</dbReference>
<comment type="caution">
    <text evidence="1">The sequence shown here is derived from an EMBL/GenBank/DDBJ whole genome shotgun (WGS) entry which is preliminary data.</text>
</comment>
<proteinExistence type="predicted"/>
<dbReference type="Proteomes" id="UP001595645">
    <property type="component" value="Unassembled WGS sequence"/>
</dbReference>
<reference evidence="2" key="1">
    <citation type="journal article" date="2019" name="Int. J. Syst. Evol. Microbiol.">
        <title>The Global Catalogue of Microorganisms (GCM) 10K type strain sequencing project: providing services to taxonomists for standard genome sequencing and annotation.</title>
        <authorList>
            <consortium name="The Broad Institute Genomics Platform"/>
            <consortium name="The Broad Institute Genome Sequencing Center for Infectious Disease"/>
            <person name="Wu L."/>
            <person name="Ma J."/>
        </authorList>
    </citation>
    <scope>NUCLEOTIDE SEQUENCE [LARGE SCALE GENOMIC DNA]</scope>
    <source>
        <strain evidence="2">CGMCC 4.7676</strain>
    </source>
</reference>
<accession>A0ABV7PDF2</accession>
<organism evidence="1 2">
    <name type="scientific">Amycolatopsis speibonae</name>
    <dbReference type="NCBI Taxonomy" id="1450224"/>
    <lineage>
        <taxon>Bacteria</taxon>
        <taxon>Bacillati</taxon>
        <taxon>Actinomycetota</taxon>
        <taxon>Actinomycetes</taxon>
        <taxon>Pseudonocardiales</taxon>
        <taxon>Pseudonocardiaceae</taxon>
        <taxon>Amycolatopsis</taxon>
    </lineage>
</organism>
<dbReference type="EMBL" id="JBHRWK010000104">
    <property type="protein sequence ID" value="MFC3455797.1"/>
    <property type="molecule type" value="Genomic_DNA"/>
</dbReference>
<gene>
    <name evidence="1" type="ORF">ACFOSH_40740</name>
</gene>
<evidence type="ECO:0000313" key="2">
    <source>
        <dbReference type="Proteomes" id="UP001595645"/>
    </source>
</evidence>